<dbReference type="InterPro" id="IPR019786">
    <property type="entry name" value="Zinc_finger_PHD-type_CS"/>
</dbReference>
<evidence type="ECO:0000256" key="1">
    <source>
        <dbReference type="ARBA" id="ARBA00004123"/>
    </source>
</evidence>
<keyword evidence="8" id="KW-0539">Nucleus</keyword>
<evidence type="ECO:0000256" key="3">
    <source>
        <dbReference type="ARBA" id="ARBA00022737"/>
    </source>
</evidence>
<protein>
    <recommendedName>
        <fullName evidence="11">PHD-type domain-containing protein</fullName>
    </recommendedName>
</protein>
<feature type="region of interest" description="Disordered" evidence="10">
    <location>
        <begin position="518"/>
        <end position="545"/>
    </location>
</feature>
<reference evidence="12 13" key="1">
    <citation type="submission" date="2024-02" db="EMBL/GenBank/DDBJ databases">
        <authorList>
            <consortium name="ELIXIR-Norway"/>
            <consortium name="Elixir Norway"/>
        </authorList>
    </citation>
    <scope>NUCLEOTIDE SEQUENCE [LARGE SCALE GENOMIC DNA]</scope>
</reference>
<dbReference type="EMBL" id="OZ020097">
    <property type="protein sequence ID" value="CAK9267671.1"/>
    <property type="molecule type" value="Genomic_DNA"/>
</dbReference>
<feature type="domain" description="PHD-type" evidence="11">
    <location>
        <begin position="167"/>
        <end position="225"/>
    </location>
</feature>
<name>A0ABP0WPD7_9BRYO</name>
<feature type="compositionally biased region" description="Basic and acidic residues" evidence="10">
    <location>
        <begin position="785"/>
        <end position="794"/>
    </location>
</feature>
<keyword evidence="3" id="KW-0677">Repeat</keyword>
<feature type="compositionally biased region" description="Basic and acidic residues" evidence="10">
    <location>
        <begin position="610"/>
        <end position="620"/>
    </location>
</feature>
<dbReference type="PROSITE" id="PS50016">
    <property type="entry name" value="ZF_PHD_2"/>
    <property type="match status" value="2"/>
</dbReference>
<dbReference type="Proteomes" id="UP001497444">
    <property type="component" value="Chromosome 2"/>
</dbReference>
<gene>
    <name evidence="12" type="ORF">CSSPJE1EN1_LOCUS13149</name>
</gene>
<feature type="domain" description="PHD-type" evidence="11">
    <location>
        <begin position="305"/>
        <end position="364"/>
    </location>
</feature>
<dbReference type="InterPro" id="IPR001965">
    <property type="entry name" value="Znf_PHD"/>
</dbReference>
<evidence type="ECO:0000256" key="7">
    <source>
        <dbReference type="ARBA" id="ARBA00023163"/>
    </source>
</evidence>
<dbReference type="Gene3D" id="3.30.40.10">
    <property type="entry name" value="Zinc/RING finger domain, C3HC4 (zinc finger)"/>
    <property type="match status" value="3"/>
</dbReference>
<dbReference type="Pfam" id="PF00628">
    <property type="entry name" value="PHD"/>
    <property type="match status" value="1"/>
</dbReference>
<dbReference type="SUPFAM" id="SSF57903">
    <property type="entry name" value="FYVE/PHD zinc finger"/>
    <property type="match status" value="3"/>
</dbReference>
<comment type="subcellular location">
    <subcellularLocation>
        <location evidence="1">Nucleus</location>
    </subcellularLocation>
</comment>
<evidence type="ECO:0000313" key="12">
    <source>
        <dbReference type="EMBL" id="CAK9267671.1"/>
    </source>
</evidence>
<dbReference type="PANTHER" id="PTHR45888">
    <property type="entry name" value="HL01030P-RELATED"/>
    <property type="match status" value="1"/>
</dbReference>
<evidence type="ECO:0000256" key="2">
    <source>
        <dbReference type="ARBA" id="ARBA00022723"/>
    </source>
</evidence>
<evidence type="ECO:0000256" key="8">
    <source>
        <dbReference type="ARBA" id="ARBA00023242"/>
    </source>
</evidence>
<keyword evidence="4 9" id="KW-0863">Zinc-finger</keyword>
<accession>A0ABP0WPD7</accession>
<feature type="region of interest" description="Disordered" evidence="10">
    <location>
        <begin position="593"/>
        <end position="700"/>
    </location>
</feature>
<sequence>MAFHMACPITCLKICYCTLGTRVPLQTEQGRVRFLQNAVMLDHLLSNPHLMLAGGTGMVDILVPRLPREEPKKAHEHYPAGVNGVGNGWEDVGPKRMGRRPMIPDLSVANGGRNAGQVKNAAAIQQDAESDMLTTELAAWDGVGMVLRNGSGEPLGEDELTEGLIPQVTCGLCGIRETIGSAKAGRMLSCQACKKQYHRKCIKQWADYRDLFNWASWVCGSCRSCEVCKRTGEPNKLMFCKRCDEAYHVYCQQPPLKHVPKGPFMCPKHARCHSCGTHVPGGGVSSRWFLSYTMCDACGRLFVKGKYCPICLKVYRDSEPSPMVCCDLCEHWVHCGCDGISDEKYQQYQVNDNLHYTCAACCGKCYKVTDLDDGVEEMWRRRDSADAEQKAELRTAAGLPSDDEMKMLYPSSEDEIQVHEVINHMKGSSKQVMKKTKKVGTSGIEHDGGLKNTKVLKKLVIHKDGIRKRKIYGKASDRTSSKLHSQKSKVILMKKSTEENVVGNDGSHMKTIILDTEEMKTGSQKATKQLRSKSDPEVPRKTMKKKENRALKTKGVLGKLKCKDTAGGDLISAQDPVTTELMQKTKRLKFSGSEEIGVHVQSETPTNSAGKERKQREFAKRAGRNQSLKDGTSPLHWTGHSESVRRRRVPSSKYRDMETTPWHNSRNSREVQSTGIEEPGTQTIKPNAAQAPEGEKEQSIASLRVCTEVRKERQRKTKEIVDDMDNDDALDAPRKRLKVADLADKQGEGGRPLRNATTGSSLKDPLHLKIKRQSTRDTLLPKSGLDSKKTHNHDNFPISVREQCLKRKRSLVAQKGGDEKFTGRTITRDSSADDSWILQRLGTDAITKRVEVFWPIDNIWYQGTVVDVFPQKLQFAVHYDDGEEETLEFGKELVRLLSSSKKG</sequence>
<dbReference type="PROSITE" id="PS01359">
    <property type="entry name" value="ZF_PHD_1"/>
    <property type="match status" value="1"/>
</dbReference>
<dbReference type="CDD" id="cd15489">
    <property type="entry name" value="PHD_SF"/>
    <property type="match status" value="1"/>
</dbReference>
<evidence type="ECO:0000256" key="4">
    <source>
        <dbReference type="ARBA" id="ARBA00022771"/>
    </source>
</evidence>
<feature type="compositionally biased region" description="Polar residues" evidence="10">
    <location>
        <begin position="661"/>
        <end position="685"/>
    </location>
</feature>
<evidence type="ECO:0000256" key="5">
    <source>
        <dbReference type="ARBA" id="ARBA00022833"/>
    </source>
</evidence>
<dbReference type="InterPro" id="IPR011011">
    <property type="entry name" value="Znf_FYVE_PHD"/>
</dbReference>
<evidence type="ECO:0000313" key="13">
    <source>
        <dbReference type="Proteomes" id="UP001497444"/>
    </source>
</evidence>
<keyword evidence="13" id="KW-1185">Reference proteome</keyword>
<feature type="region of interest" description="Disordered" evidence="10">
    <location>
        <begin position="771"/>
        <end position="794"/>
    </location>
</feature>
<keyword evidence="7" id="KW-0804">Transcription</keyword>
<keyword evidence="6" id="KW-0805">Transcription regulation</keyword>
<dbReference type="PANTHER" id="PTHR45888:SF4">
    <property type="entry name" value="PHD FINGER PROTEIN 10"/>
    <property type="match status" value="1"/>
</dbReference>
<proteinExistence type="predicted"/>
<dbReference type="SMART" id="SM00249">
    <property type="entry name" value="PHD"/>
    <property type="match status" value="3"/>
</dbReference>
<organism evidence="12 13">
    <name type="scientific">Sphagnum jensenii</name>
    <dbReference type="NCBI Taxonomy" id="128206"/>
    <lineage>
        <taxon>Eukaryota</taxon>
        <taxon>Viridiplantae</taxon>
        <taxon>Streptophyta</taxon>
        <taxon>Embryophyta</taxon>
        <taxon>Bryophyta</taxon>
        <taxon>Sphagnophytina</taxon>
        <taxon>Sphagnopsida</taxon>
        <taxon>Sphagnales</taxon>
        <taxon>Sphagnaceae</taxon>
        <taxon>Sphagnum</taxon>
    </lineage>
</organism>
<dbReference type="Gene3D" id="2.30.30.140">
    <property type="match status" value="1"/>
</dbReference>
<evidence type="ECO:0000256" key="9">
    <source>
        <dbReference type="PROSITE-ProRule" id="PRU00146"/>
    </source>
</evidence>
<keyword evidence="2" id="KW-0479">Metal-binding</keyword>
<keyword evidence="5" id="KW-0862">Zinc</keyword>
<evidence type="ECO:0000256" key="6">
    <source>
        <dbReference type="ARBA" id="ARBA00023015"/>
    </source>
</evidence>
<dbReference type="CDD" id="cd20404">
    <property type="entry name" value="Tudor_Agenet_AtEML-like"/>
    <property type="match status" value="1"/>
</dbReference>
<dbReference type="InterPro" id="IPR013083">
    <property type="entry name" value="Znf_RING/FYVE/PHD"/>
</dbReference>
<evidence type="ECO:0000259" key="11">
    <source>
        <dbReference type="PROSITE" id="PS50016"/>
    </source>
</evidence>
<evidence type="ECO:0000256" key="10">
    <source>
        <dbReference type="SAM" id="MobiDB-lite"/>
    </source>
</evidence>
<dbReference type="InterPro" id="IPR019787">
    <property type="entry name" value="Znf_PHD-finger"/>
</dbReference>